<dbReference type="Proteomes" id="UP000286186">
    <property type="component" value="Unassembled WGS sequence"/>
</dbReference>
<sequence>MFKTKSGRNISYFGNEYTKKIHRKNGNNCKIKTIDELFEILLDVWCRETAYPSCQKEYDQENDPTYGQCAITATLVYDMFGGTIHKIRVSGGSTHYFNKINEHYIDLTSDQFDLYDIYVDYSNNELVKREYCGKNTDTLKRYKLLVQAIDSKVNKEKI</sequence>
<name>A0A414R9Q9_9FIRM</name>
<protein>
    <submittedName>
        <fullName evidence="1">Uncharacterized protein</fullName>
    </submittedName>
</protein>
<dbReference type="Pfam" id="PF24585">
    <property type="entry name" value="YunG"/>
    <property type="match status" value="1"/>
</dbReference>
<reference evidence="1 2" key="1">
    <citation type="submission" date="2018-08" db="EMBL/GenBank/DDBJ databases">
        <title>A genome reference for cultivated species of the human gut microbiota.</title>
        <authorList>
            <person name="Zou Y."/>
            <person name="Xue W."/>
            <person name="Luo G."/>
        </authorList>
    </citation>
    <scope>NUCLEOTIDE SEQUENCE [LARGE SCALE GENOMIC DNA]</scope>
    <source>
        <strain evidence="1 2">AM23-22</strain>
    </source>
</reference>
<accession>A0A414R9Q9</accession>
<dbReference type="InterPro" id="IPR056238">
    <property type="entry name" value="YunG-like"/>
</dbReference>
<dbReference type="EMBL" id="QRHR01000003">
    <property type="protein sequence ID" value="RHF89745.1"/>
    <property type="molecule type" value="Genomic_DNA"/>
</dbReference>
<gene>
    <name evidence="1" type="ORF">DW652_04550</name>
</gene>
<comment type="caution">
    <text evidence="1">The sequence shown here is derived from an EMBL/GenBank/DDBJ whole genome shotgun (WGS) entry which is preliminary data.</text>
</comment>
<evidence type="ECO:0000313" key="1">
    <source>
        <dbReference type="EMBL" id="RHF89745.1"/>
    </source>
</evidence>
<organism evidence="1 2">
    <name type="scientific">Eubacterium ventriosum</name>
    <dbReference type="NCBI Taxonomy" id="39496"/>
    <lineage>
        <taxon>Bacteria</taxon>
        <taxon>Bacillati</taxon>
        <taxon>Bacillota</taxon>
        <taxon>Clostridia</taxon>
        <taxon>Eubacteriales</taxon>
        <taxon>Eubacteriaceae</taxon>
        <taxon>Eubacterium</taxon>
    </lineage>
</organism>
<evidence type="ECO:0000313" key="2">
    <source>
        <dbReference type="Proteomes" id="UP000286186"/>
    </source>
</evidence>
<dbReference type="RefSeq" id="WP_118231496.1">
    <property type="nucleotide sequence ID" value="NZ_CATWJF010000012.1"/>
</dbReference>
<proteinExistence type="predicted"/>
<dbReference type="AlphaFoldDB" id="A0A414R9Q9"/>